<dbReference type="InterPro" id="IPR027843">
    <property type="entry name" value="DUF4440"/>
</dbReference>
<reference evidence="3 4" key="1">
    <citation type="submission" date="2018-09" db="EMBL/GenBank/DDBJ databases">
        <authorList>
            <person name="Wang X."/>
            <person name="Du Z."/>
        </authorList>
    </citation>
    <scope>NUCLEOTIDE SEQUENCE [LARGE SCALE GENOMIC DNA]</scope>
    <source>
        <strain evidence="3 4">N3</strain>
    </source>
</reference>
<evidence type="ECO:0000259" key="2">
    <source>
        <dbReference type="Pfam" id="PF14534"/>
    </source>
</evidence>
<dbReference type="InterPro" id="IPR032710">
    <property type="entry name" value="NTF2-like_dom_sf"/>
</dbReference>
<feature type="chain" id="PRO_5019039756" evidence="1">
    <location>
        <begin position="36"/>
        <end position="168"/>
    </location>
</feature>
<dbReference type="OrthoDB" id="1119147at2"/>
<keyword evidence="1" id="KW-0732">Signal</keyword>
<accession>A0A418PQI3</accession>
<evidence type="ECO:0000313" key="4">
    <source>
        <dbReference type="Proteomes" id="UP000283522"/>
    </source>
</evidence>
<dbReference type="SUPFAM" id="SSF54427">
    <property type="entry name" value="NTF2-like"/>
    <property type="match status" value="1"/>
</dbReference>
<dbReference type="Pfam" id="PF14534">
    <property type="entry name" value="DUF4440"/>
    <property type="match status" value="1"/>
</dbReference>
<dbReference type="Proteomes" id="UP000283522">
    <property type="component" value="Unassembled WGS sequence"/>
</dbReference>
<evidence type="ECO:0000313" key="3">
    <source>
        <dbReference type="EMBL" id="RIW14495.1"/>
    </source>
</evidence>
<organism evidence="3 4">
    <name type="scientific">Algoriphagus lacus</name>
    <dbReference type="NCBI Taxonomy" id="2056311"/>
    <lineage>
        <taxon>Bacteria</taxon>
        <taxon>Pseudomonadati</taxon>
        <taxon>Bacteroidota</taxon>
        <taxon>Cytophagia</taxon>
        <taxon>Cytophagales</taxon>
        <taxon>Cyclobacteriaceae</taxon>
        <taxon>Algoriphagus</taxon>
    </lineage>
</organism>
<protein>
    <submittedName>
        <fullName evidence="3">DUF4440 domain-containing protein</fullName>
    </submittedName>
</protein>
<name>A0A418PQI3_9BACT</name>
<dbReference type="AlphaFoldDB" id="A0A418PQI3"/>
<evidence type="ECO:0000256" key="1">
    <source>
        <dbReference type="SAM" id="SignalP"/>
    </source>
</evidence>
<dbReference type="EMBL" id="QXML01000006">
    <property type="protein sequence ID" value="RIW14495.1"/>
    <property type="molecule type" value="Genomic_DNA"/>
</dbReference>
<sequence>MPGYFRIIPYPIFIQHMKSIRLTLCLILIQFAAFAQNSVSSDEKAVQDLIQNSFDAIFSEFDANQLGDFYTSDFILLEHGELWDMEFIRGYLSRAKQNQNRPTRTNRFEFIQTVIEGNRAWVAYHNYATITQNGQVVRELYWLESATAIRTDKGWRLDMLHSTRVDKK</sequence>
<comment type="caution">
    <text evidence="3">The sequence shown here is derived from an EMBL/GenBank/DDBJ whole genome shotgun (WGS) entry which is preliminary data.</text>
</comment>
<proteinExistence type="predicted"/>
<feature type="domain" description="DUF4440" evidence="2">
    <location>
        <begin position="56"/>
        <end position="157"/>
    </location>
</feature>
<keyword evidence="4" id="KW-1185">Reference proteome</keyword>
<dbReference type="Gene3D" id="3.10.450.50">
    <property type="match status" value="1"/>
</dbReference>
<gene>
    <name evidence="3" type="ORF">D0X99_13120</name>
</gene>
<feature type="signal peptide" evidence="1">
    <location>
        <begin position="1"/>
        <end position="35"/>
    </location>
</feature>